<evidence type="ECO:0000256" key="2">
    <source>
        <dbReference type="ARBA" id="ARBA00022980"/>
    </source>
</evidence>
<evidence type="ECO:0000256" key="1">
    <source>
        <dbReference type="ARBA" id="ARBA00005647"/>
    </source>
</evidence>
<dbReference type="Gene3D" id="2.30.170.20">
    <property type="entry name" value="Ribosomal protein L24e"/>
    <property type="match status" value="1"/>
</dbReference>
<dbReference type="SUPFAM" id="SSF57716">
    <property type="entry name" value="Glucocorticoid receptor-like (DNA-binding domain)"/>
    <property type="match status" value="1"/>
</dbReference>
<evidence type="ECO:0000313" key="6">
    <source>
        <dbReference type="Proteomes" id="UP000807115"/>
    </source>
</evidence>
<dbReference type="InterPro" id="IPR038630">
    <property type="entry name" value="L24e/L24_sf"/>
</dbReference>
<dbReference type="EMBL" id="CM027681">
    <property type="protein sequence ID" value="KAG0544298.1"/>
    <property type="molecule type" value="Genomic_DNA"/>
</dbReference>
<dbReference type="GO" id="GO:0003729">
    <property type="term" value="F:mRNA binding"/>
    <property type="evidence" value="ECO:0007669"/>
    <property type="project" value="UniProtKB-ARBA"/>
</dbReference>
<name>A0A921RPP2_SORBI</name>
<feature type="domain" description="Large ribosomal subunit protein eL24-related N-terminal" evidence="4">
    <location>
        <begin position="16"/>
        <end position="75"/>
    </location>
</feature>
<dbReference type="AlphaFoldDB" id="A0A921RPP2"/>
<dbReference type="Pfam" id="PF01246">
    <property type="entry name" value="Ribosomal_L24e"/>
    <property type="match status" value="1"/>
</dbReference>
<comment type="caution">
    <text evidence="5">The sequence shown here is derived from an EMBL/GenBank/DDBJ whole genome shotgun (WGS) entry which is preliminary data.</text>
</comment>
<dbReference type="InterPro" id="IPR000988">
    <property type="entry name" value="Ribosomal_eL24-rel_N"/>
</dbReference>
<comment type="similarity">
    <text evidence="1">Belongs to the eukaryotic ribosomal protein eL24 family.</text>
</comment>
<reference evidence="5" key="2">
    <citation type="submission" date="2020-10" db="EMBL/GenBank/DDBJ databases">
        <authorList>
            <person name="Cooper E.A."/>
            <person name="Brenton Z.W."/>
            <person name="Flinn B.S."/>
            <person name="Jenkins J."/>
            <person name="Shu S."/>
            <person name="Flowers D."/>
            <person name="Luo F."/>
            <person name="Wang Y."/>
            <person name="Xia P."/>
            <person name="Barry K."/>
            <person name="Daum C."/>
            <person name="Lipzen A."/>
            <person name="Yoshinaga Y."/>
            <person name="Schmutz J."/>
            <person name="Saski C."/>
            <person name="Vermerris W."/>
            <person name="Kresovich S."/>
        </authorList>
    </citation>
    <scope>NUCLEOTIDE SEQUENCE</scope>
</reference>
<organism evidence="5 6">
    <name type="scientific">Sorghum bicolor</name>
    <name type="common">Sorghum</name>
    <name type="synonym">Sorghum vulgare</name>
    <dbReference type="NCBI Taxonomy" id="4558"/>
    <lineage>
        <taxon>Eukaryota</taxon>
        <taxon>Viridiplantae</taxon>
        <taxon>Streptophyta</taxon>
        <taxon>Embryophyta</taxon>
        <taxon>Tracheophyta</taxon>
        <taxon>Spermatophyta</taxon>
        <taxon>Magnoliopsida</taxon>
        <taxon>Liliopsida</taxon>
        <taxon>Poales</taxon>
        <taxon>Poaceae</taxon>
        <taxon>PACMAD clade</taxon>
        <taxon>Panicoideae</taxon>
        <taxon>Andropogonodae</taxon>
        <taxon>Andropogoneae</taxon>
        <taxon>Sorghinae</taxon>
        <taxon>Sorghum</taxon>
    </lineage>
</organism>
<gene>
    <name evidence="5" type="ORF">BDA96_02G263400</name>
</gene>
<sequence>MEILIFPYAPEVLYCRTELCCFGGAKIYPCQMGARFTRADSQVFLVSKSKCKCYLHNCLKPAKLSWTAMYMKQHKIPYMDGAVEAPWFDGCSFIFFPMRQCLSLHLARRGTPFECGSSVLGGSSFCAIILLL</sequence>
<dbReference type="GO" id="GO:0005840">
    <property type="term" value="C:ribosome"/>
    <property type="evidence" value="ECO:0007669"/>
    <property type="project" value="UniProtKB-KW"/>
</dbReference>
<keyword evidence="3" id="KW-0687">Ribonucleoprotein</keyword>
<dbReference type="GO" id="GO:0003735">
    <property type="term" value="F:structural constituent of ribosome"/>
    <property type="evidence" value="ECO:0007669"/>
    <property type="project" value="InterPro"/>
</dbReference>
<evidence type="ECO:0000259" key="4">
    <source>
        <dbReference type="Pfam" id="PF01246"/>
    </source>
</evidence>
<dbReference type="InterPro" id="IPR056366">
    <property type="entry name" value="Ribosomal_eL24"/>
</dbReference>
<proteinExistence type="inferred from homology"/>
<dbReference type="GO" id="GO:1990904">
    <property type="term" value="C:ribonucleoprotein complex"/>
    <property type="evidence" value="ECO:0007669"/>
    <property type="project" value="UniProtKB-KW"/>
</dbReference>
<dbReference type="Proteomes" id="UP000807115">
    <property type="component" value="Chromosome 2"/>
</dbReference>
<dbReference type="PANTHER" id="PTHR10792:SF28">
    <property type="entry name" value="OS07G0224000 PROTEIN"/>
    <property type="match status" value="1"/>
</dbReference>
<evidence type="ECO:0000256" key="3">
    <source>
        <dbReference type="ARBA" id="ARBA00023274"/>
    </source>
</evidence>
<protein>
    <recommendedName>
        <fullName evidence="4">Large ribosomal subunit protein eL24-related N-terminal domain-containing protein</fullName>
    </recommendedName>
</protein>
<keyword evidence="2" id="KW-0689">Ribosomal protein</keyword>
<accession>A0A921RPP2</accession>
<dbReference type="PANTHER" id="PTHR10792">
    <property type="entry name" value="60S RIBOSOMAL PROTEIN L24"/>
    <property type="match status" value="1"/>
</dbReference>
<evidence type="ECO:0000313" key="5">
    <source>
        <dbReference type="EMBL" id="KAG0544298.1"/>
    </source>
</evidence>
<dbReference type="FunFam" id="2.30.170.20:FF:000003">
    <property type="entry name" value="60S ribosomal protein L24"/>
    <property type="match status" value="1"/>
</dbReference>
<reference evidence="5" key="1">
    <citation type="journal article" date="2019" name="BMC Genomics">
        <title>A new reference genome for Sorghum bicolor reveals high levels of sequence similarity between sweet and grain genotypes: implications for the genetics of sugar metabolism.</title>
        <authorList>
            <person name="Cooper E.A."/>
            <person name="Brenton Z.W."/>
            <person name="Flinn B.S."/>
            <person name="Jenkins J."/>
            <person name="Shu S."/>
            <person name="Flowers D."/>
            <person name="Luo F."/>
            <person name="Wang Y."/>
            <person name="Xia P."/>
            <person name="Barry K."/>
            <person name="Daum C."/>
            <person name="Lipzen A."/>
            <person name="Yoshinaga Y."/>
            <person name="Schmutz J."/>
            <person name="Saski C."/>
            <person name="Vermerris W."/>
            <person name="Kresovich S."/>
        </authorList>
    </citation>
    <scope>NUCLEOTIDE SEQUENCE</scope>
</reference>